<dbReference type="InterPro" id="IPR051046">
    <property type="entry name" value="MurCDEF_CellWall_CoF430Synth"/>
</dbReference>
<keyword evidence="2 10" id="KW-0436">Ligase</keyword>
<comment type="pathway">
    <text evidence="10 11">Cell wall biogenesis; peptidoglycan biosynthesis.</text>
</comment>
<comment type="function">
    <text evidence="10 11">Involved in cell wall formation. Catalyzes the final step in the synthesis of UDP-N-acetylmuramoyl-pentapeptide, the precursor of murein.</text>
</comment>
<evidence type="ECO:0000259" key="13">
    <source>
        <dbReference type="Pfam" id="PF08245"/>
    </source>
</evidence>
<dbReference type="InterPro" id="IPR035911">
    <property type="entry name" value="MurE/MurF_N"/>
</dbReference>
<evidence type="ECO:0000313" key="14">
    <source>
        <dbReference type="EMBL" id="GAA1523493.1"/>
    </source>
</evidence>
<keyword evidence="1 10" id="KW-0963">Cytoplasm</keyword>
<feature type="domain" description="Mur ligase central" evidence="13">
    <location>
        <begin position="100"/>
        <end position="287"/>
    </location>
</feature>
<dbReference type="Gene3D" id="3.90.190.20">
    <property type="entry name" value="Mur ligase, C-terminal domain"/>
    <property type="match status" value="1"/>
</dbReference>
<dbReference type="InterPro" id="IPR004101">
    <property type="entry name" value="Mur_ligase_C"/>
</dbReference>
<protein>
    <recommendedName>
        <fullName evidence="10 11">UDP-N-acetylmuramoyl-tripeptide--D-alanyl-D-alanine ligase</fullName>
        <ecNumber evidence="10 11">6.3.2.10</ecNumber>
    </recommendedName>
    <alternativeName>
        <fullName evidence="10">D-alanyl-D-alanine-adding enzyme</fullName>
    </alternativeName>
</protein>
<dbReference type="Pfam" id="PF02875">
    <property type="entry name" value="Mur_ligase_C"/>
    <property type="match status" value="1"/>
</dbReference>
<dbReference type="Pfam" id="PF08245">
    <property type="entry name" value="Mur_ligase_M"/>
    <property type="match status" value="1"/>
</dbReference>
<dbReference type="RefSeq" id="WP_344112527.1">
    <property type="nucleotide sequence ID" value="NZ_BAAAOR010000024.1"/>
</dbReference>
<keyword evidence="3 10" id="KW-0132">Cell division</keyword>
<evidence type="ECO:0000256" key="5">
    <source>
        <dbReference type="ARBA" id="ARBA00022840"/>
    </source>
</evidence>
<evidence type="ECO:0000256" key="7">
    <source>
        <dbReference type="ARBA" id="ARBA00022984"/>
    </source>
</evidence>
<evidence type="ECO:0000256" key="8">
    <source>
        <dbReference type="ARBA" id="ARBA00023306"/>
    </source>
</evidence>
<evidence type="ECO:0000256" key="9">
    <source>
        <dbReference type="ARBA" id="ARBA00023316"/>
    </source>
</evidence>
<accession>A0ABN2AP59</accession>
<evidence type="ECO:0000256" key="6">
    <source>
        <dbReference type="ARBA" id="ARBA00022960"/>
    </source>
</evidence>
<dbReference type="InterPro" id="IPR036615">
    <property type="entry name" value="Mur_ligase_C_dom_sf"/>
</dbReference>
<dbReference type="Gene3D" id="3.40.1390.10">
    <property type="entry name" value="MurE/MurF, N-terminal domain"/>
    <property type="match status" value="1"/>
</dbReference>
<evidence type="ECO:0000313" key="15">
    <source>
        <dbReference type="Proteomes" id="UP001500842"/>
    </source>
</evidence>
<dbReference type="InterPro" id="IPR036565">
    <property type="entry name" value="Mur-like_cat_sf"/>
</dbReference>
<comment type="caution">
    <text evidence="14">The sequence shown here is derived from an EMBL/GenBank/DDBJ whole genome shotgun (WGS) entry which is preliminary data.</text>
</comment>
<evidence type="ECO:0000256" key="10">
    <source>
        <dbReference type="HAMAP-Rule" id="MF_02019"/>
    </source>
</evidence>
<feature type="domain" description="Mur ligase C-terminal" evidence="12">
    <location>
        <begin position="311"/>
        <end position="439"/>
    </location>
</feature>
<dbReference type="InterPro" id="IPR013221">
    <property type="entry name" value="Mur_ligase_cen"/>
</dbReference>
<dbReference type="GO" id="GO:0016874">
    <property type="term" value="F:ligase activity"/>
    <property type="evidence" value="ECO:0007669"/>
    <property type="project" value="UniProtKB-KW"/>
</dbReference>
<dbReference type="EC" id="6.3.2.10" evidence="10 11"/>
<dbReference type="Proteomes" id="UP001500842">
    <property type="component" value="Unassembled WGS sequence"/>
</dbReference>
<evidence type="ECO:0000256" key="1">
    <source>
        <dbReference type="ARBA" id="ARBA00022490"/>
    </source>
</evidence>
<comment type="caution">
    <text evidence="10">Lacks conserved residue(s) required for the propagation of feature annotation.</text>
</comment>
<comment type="catalytic activity">
    <reaction evidence="10 11">
        <text>D-alanyl-D-alanine + UDP-N-acetyl-alpha-D-muramoyl-L-alanyl-gamma-D-glutamyl-meso-2,6-diaminopimelate + ATP = UDP-N-acetyl-alpha-D-muramoyl-L-alanyl-gamma-D-glutamyl-meso-2,6-diaminopimeloyl-D-alanyl-D-alanine + ADP + phosphate + H(+)</text>
        <dbReference type="Rhea" id="RHEA:28374"/>
        <dbReference type="ChEBI" id="CHEBI:15378"/>
        <dbReference type="ChEBI" id="CHEBI:30616"/>
        <dbReference type="ChEBI" id="CHEBI:43474"/>
        <dbReference type="ChEBI" id="CHEBI:57822"/>
        <dbReference type="ChEBI" id="CHEBI:61386"/>
        <dbReference type="ChEBI" id="CHEBI:83905"/>
        <dbReference type="ChEBI" id="CHEBI:456216"/>
        <dbReference type="EC" id="6.3.2.10"/>
    </reaction>
</comment>
<organism evidence="14 15">
    <name type="scientific">Nocardioides humi</name>
    <dbReference type="NCBI Taxonomy" id="449461"/>
    <lineage>
        <taxon>Bacteria</taxon>
        <taxon>Bacillati</taxon>
        <taxon>Actinomycetota</taxon>
        <taxon>Actinomycetes</taxon>
        <taxon>Propionibacteriales</taxon>
        <taxon>Nocardioidaceae</taxon>
        <taxon>Nocardioides</taxon>
    </lineage>
</organism>
<comment type="subcellular location">
    <subcellularLocation>
        <location evidence="10 11">Cytoplasm</location>
    </subcellularLocation>
</comment>
<dbReference type="SUPFAM" id="SSF53623">
    <property type="entry name" value="MurD-like peptide ligases, catalytic domain"/>
    <property type="match status" value="1"/>
</dbReference>
<dbReference type="PANTHER" id="PTHR43024:SF1">
    <property type="entry name" value="UDP-N-ACETYLMURAMOYL-TRIPEPTIDE--D-ALANYL-D-ALANINE LIGASE"/>
    <property type="match status" value="1"/>
</dbReference>
<dbReference type="NCBIfam" id="TIGR01143">
    <property type="entry name" value="murF"/>
    <property type="match status" value="1"/>
</dbReference>
<reference evidence="14 15" key="1">
    <citation type="journal article" date="2019" name="Int. J. Syst. Evol. Microbiol.">
        <title>The Global Catalogue of Microorganisms (GCM) 10K type strain sequencing project: providing services to taxonomists for standard genome sequencing and annotation.</title>
        <authorList>
            <consortium name="The Broad Institute Genomics Platform"/>
            <consortium name="The Broad Institute Genome Sequencing Center for Infectious Disease"/>
            <person name="Wu L."/>
            <person name="Ma J."/>
        </authorList>
    </citation>
    <scope>NUCLEOTIDE SEQUENCE [LARGE SCALE GENOMIC DNA]</scope>
    <source>
        <strain evidence="14 15">JCM 14942</strain>
    </source>
</reference>
<keyword evidence="8 10" id="KW-0131">Cell cycle</keyword>
<dbReference type="EMBL" id="BAAAOR010000024">
    <property type="protein sequence ID" value="GAA1523493.1"/>
    <property type="molecule type" value="Genomic_DNA"/>
</dbReference>
<evidence type="ECO:0000256" key="4">
    <source>
        <dbReference type="ARBA" id="ARBA00022741"/>
    </source>
</evidence>
<name>A0ABN2AP59_9ACTN</name>
<keyword evidence="7 10" id="KW-0573">Peptidoglycan synthesis</keyword>
<evidence type="ECO:0000256" key="11">
    <source>
        <dbReference type="RuleBase" id="RU004136"/>
    </source>
</evidence>
<dbReference type="Gene3D" id="3.40.1190.10">
    <property type="entry name" value="Mur-like, catalytic domain"/>
    <property type="match status" value="1"/>
</dbReference>
<dbReference type="HAMAP" id="MF_02019">
    <property type="entry name" value="MurF"/>
    <property type="match status" value="1"/>
</dbReference>
<evidence type="ECO:0000256" key="2">
    <source>
        <dbReference type="ARBA" id="ARBA00022598"/>
    </source>
</evidence>
<keyword evidence="5 10" id="KW-0067">ATP-binding</keyword>
<proteinExistence type="inferred from homology"/>
<evidence type="ECO:0000256" key="3">
    <source>
        <dbReference type="ARBA" id="ARBA00022618"/>
    </source>
</evidence>
<keyword evidence="15" id="KW-1185">Reference proteome</keyword>
<dbReference type="SUPFAM" id="SSF63418">
    <property type="entry name" value="MurE/MurF N-terminal domain"/>
    <property type="match status" value="1"/>
</dbReference>
<dbReference type="SUPFAM" id="SSF53244">
    <property type="entry name" value="MurD-like peptide ligases, peptide-binding domain"/>
    <property type="match status" value="1"/>
</dbReference>
<evidence type="ECO:0000259" key="12">
    <source>
        <dbReference type="Pfam" id="PF02875"/>
    </source>
</evidence>
<dbReference type="InterPro" id="IPR005863">
    <property type="entry name" value="UDP-N-AcMur_synth"/>
</dbReference>
<sequence>MIPLLLSEIAAVVGGTLHGEDVTVAGPAYVDSRVPVADGLFVAVVGERVDGHDYADGAHAVLGSRPTTAPTVVVSDPVAALGRLARHVLDRLDATVLAMTGSQGKTGTKDYLAAVLRALAGEAAVVATAANNNNELGVPLTVLRADAGTRYLVVEMGARGVGHVSYLCDIAPPSIAAVLNVGTAHVGEFGGREQIARAKGEIVEALPADGTAVLNADDPLVAAMAPRTRARVLTFGEVGEVRWRGVVLDALGRPSFELGHGDAWHPVTLRQTGPHQVLNAGAAAAMAVGAGFDLAAVAAALGGADAASRWRMEVGERSDGLLVVNDAYNANPDSMRAALEALVAIGRGDGGRPRRTVAVLGQMLELGDEHAAGHRAVGADAARLGVDVVVVVGEAASGIAEGARTGTGEVIVTAGREEATAWVRQNAGAEDVVLVKASRGAALEVVAEAILEETTA</sequence>
<dbReference type="PANTHER" id="PTHR43024">
    <property type="entry name" value="UDP-N-ACETYLMURAMOYL-TRIPEPTIDE--D-ALANYL-D-ALANINE LIGASE"/>
    <property type="match status" value="1"/>
</dbReference>
<comment type="similarity">
    <text evidence="10">Belongs to the MurCDEF family. MurF subfamily.</text>
</comment>
<keyword evidence="6 10" id="KW-0133">Cell shape</keyword>
<keyword evidence="4 10" id="KW-0547">Nucleotide-binding</keyword>
<keyword evidence="9 10" id="KW-0961">Cell wall biogenesis/degradation</keyword>
<gene>
    <name evidence="10" type="primary">murF</name>
    <name evidence="14" type="ORF">GCM10009788_29130</name>
</gene>